<dbReference type="Gene3D" id="3.10.450.530">
    <property type="entry name" value="Ribonuclease toxin, BrnT, of type II toxin-antitoxin system"/>
    <property type="match status" value="1"/>
</dbReference>
<organism evidence="1 2">
    <name type="scientific">Polynucleobacter antarcticus</name>
    <dbReference type="NCBI Taxonomy" id="1743162"/>
    <lineage>
        <taxon>Bacteria</taxon>
        <taxon>Pseudomonadati</taxon>
        <taxon>Pseudomonadota</taxon>
        <taxon>Betaproteobacteria</taxon>
        <taxon>Burkholderiales</taxon>
        <taxon>Burkholderiaceae</taxon>
        <taxon>Polynucleobacter</taxon>
    </lineage>
</organism>
<reference evidence="1 2" key="1">
    <citation type="submission" date="2018-04" db="EMBL/GenBank/DDBJ databases">
        <title>Polynucleobacter sp. LimPoW16 genome.</title>
        <authorList>
            <person name="Hahn M.W."/>
        </authorList>
    </citation>
    <scope>NUCLEOTIDE SEQUENCE [LARGE SCALE GENOMIC DNA]</scope>
    <source>
        <strain evidence="1 2">LimPoW16</strain>
    </source>
</reference>
<keyword evidence="2" id="KW-1185">Reference proteome</keyword>
<evidence type="ECO:0000313" key="1">
    <source>
        <dbReference type="EMBL" id="QKM62802.1"/>
    </source>
</evidence>
<dbReference type="InterPro" id="IPR007460">
    <property type="entry name" value="BrnT_toxin"/>
</dbReference>
<dbReference type="KEGG" id="pani:DCO16_06880"/>
<dbReference type="EMBL" id="CP028941">
    <property type="protein sequence ID" value="QKM62802.1"/>
    <property type="molecule type" value="Genomic_DNA"/>
</dbReference>
<protein>
    <submittedName>
        <fullName evidence="1">BrnT family toxin</fullName>
    </submittedName>
</protein>
<gene>
    <name evidence="1" type="ORF">DCO16_06880</name>
</gene>
<proteinExistence type="predicted"/>
<dbReference type="Proteomes" id="UP000500806">
    <property type="component" value="Chromosome"/>
</dbReference>
<evidence type="ECO:0000313" key="2">
    <source>
        <dbReference type="Proteomes" id="UP000500806"/>
    </source>
</evidence>
<accession>A0A6M9PSI6</accession>
<dbReference type="AlphaFoldDB" id="A0A6M9PSI6"/>
<dbReference type="RefSeq" id="WP_173942965.1">
    <property type="nucleotide sequence ID" value="NZ_CBCSCD010000001.1"/>
</dbReference>
<dbReference type="Pfam" id="PF04365">
    <property type="entry name" value="BrnT_toxin"/>
    <property type="match status" value="1"/>
</dbReference>
<name>A0A6M9PSI6_9BURK</name>
<dbReference type="InterPro" id="IPR038573">
    <property type="entry name" value="BrnT_sf"/>
</dbReference>
<sequence>MNKLLVQSNKNIEYDKQKRFQTLLDRGLDFARASEVFIDAATIEDERGPYGEQRFISYGFLDDRLVVLVWTVRGAKRRIISMRKANEREIKKYIK</sequence>